<dbReference type="HAMAP" id="MF_01382">
    <property type="entry name" value="SecA"/>
    <property type="match status" value="1"/>
</dbReference>
<dbReference type="InterPro" id="IPR044722">
    <property type="entry name" value="SecA_SF2_C"/>
</dbReference>
<evidence type="ECO:0000313" key="22">
    <source>
        <dbReference type="Proteomes" id="UP000654345"/>
    </source>
</evidence>
<comment type="cofactor">
    <cofactor evidence="1">
        <name>Zn(2+)</name>
        <dbReference type="ChEBI" id="CHEBI:29105"/>
    </cofactor>
</comment>
<keyword evidence="11 15" id="KW-0653">Protein transport</keyword>
<evidence type="ECO:0000256" key="4">
    <source>
        <dbReference type="ARBA" id="ARBA00022448"/>
    </source>
</evidence>
<evidence type="ECO:0000256" key="6">
    <source>
        <dbReference type="ARBA" id="ARBA00022490"/>
    </source>
</evidence>
<dbReference type="Proteomes" id="UP000654345">
    <property type="component" value="Unassembled WGS sequence"/>
</dbReference>
<keyword evidence="13 15" id="KW-0811">Translocation</keyword>
<evidence type="ECO:0000256" key="16">
    <source>
        <dbReference type="RuleBase" id="RU003874"/>
    </source>
</evidence>
<dbReference type="PROSITE" id="PS51192">
    <property type="entry name" value="HELICASE_ATP_BIND_1"/>
    <property type="match status" value="1"/>
</dbReference>
<feature type="domain" description="Helicase ATP-binding" evidence="19">
    <location>
        <begin position="279"/>
        <end position="439"/>
    </location>
</feature>
<dbReference type="Pfam" id="PF21090">
    <property type="entry name" value="P-loop_SecA"/>
    <property type="match status" value="1"/>
</dbReference>
<proteinExistence type="inferred from homology"/>
<evidence type="ECO:0000259" key="20">
    <source>
        <dbReference type="PROSITE" id="PS51196"/>
    </source>
</evidence>
<protein>
    <recommendedName>
        <fullName evidence="15 16">Protein translocase subunit SecA</fullName>
        <ecNumber evidence="15">7.4.2.8</ecNumber>
    </recommendedName>
</protein>
<dbReference type="EC" id="7.4.2.8" evidence="15"/>
<reference evidence="21 22" key="1">
    <citation type="journal article" date="2021" name="Int. J. Syst. Evol. Microbiol.">
        <title>Reticulibacter mediterranei gen. nov., sp. nov., within the new family Reticulibacteraceae fam. nov., and Ktedonospora formicarum gen. nov., sp. nov., Ktedonobacter robiniae sp. nov., Dictyobacter formicarum sp. nov. and Dictyobacter arantiisoli sp. nov., belonging to the class Ktedonobacteria.</title>
        <authorList>
            <person name="Yabe S."/>
            <person name="Zheng Y."/>
            <person name="Wang C.M."/>
            <person name="Sakai Y."/>
            <person name="Abe K."/>
            <person name="Yokota A."/>
            <person name="Donadio S."/>
            <person name="Cavaletti L."/>
            <person name="Monciardini P."/>
        </authorList>
    </citation>
    <scope>NUCLEOTIDE SEQUENCE [LARGE SCALE GENOMIC DNA]</scope>
    <source>
        <strain evidence="21 22">SOSP1-30</strain>
    </source>
</reference>
<evidence type="ECO:0000256" key="13">
    <source>
        <dbReference type="ARBA" id="ARBA00023010"/>
    </source>
</evidence>
<dbReference type="NCBIfam" id="TIGR00963">
    <property type="entry name" value="secA"/>
    <property type="match status" value="1"/>
</dbReference>
<dbReference type="InterPro" id="IPR011130">
    <property type="entry name" value="SecA_preprotein_X-link_dom"/>
</dbReference>
<feature type="coiled-coil region" evidence="17">
    <location>
        <begin position="19"/>
        <end position="46"/>
    </location>
</feature>
<dbReference type="EMBL" id="BNJG01000001">
    <property type="protein sequence ID" value="GHO54143.1"/>
    <property type="molecule type" value="Genomic_DNA"/>
</dbReference>
<keyword evidence="6 15" id="KW-0963">Cytoplasm</keyword>
<organism evidence="21 22">
    <name type="scientific">Ktedonobacter robiniae</name>
    <dbReference type="NCBI Taxonomy" id="2778365"/>
    <lineage>
        <taxon>Bacteria</taxon>
        <taxon>Bacillati</taxon>
        <taxon>Chloroflexota</taxon>
        <taxon>Ktedonobacteria</taxon>
        <taxon>Ktedonobacterales</taxon>
        <taxon>Ktedonobacteraceae</taxon>
        <taxon>Ktedonobacter</taxon>
    </lineage>
</organism>
<dbReference type="PANTHER" id="PTHR30612">
    <property type="entry name" value="SECA INNER MEMBRANE COMPONENT OF SEC PROTEIN SECRETION SYSTEM"/>
    <property type="match status" value="1"/>
</dbReference>
<feature type="compositionally biased region" description="Low complexity" evidence="18">
    <location>
        <begin position="1116"/>
        <end position="1134"/>
    </location>
</feature>
<dbReference type="SUPFAM" id="SSF81886">
    <property type="entry name" value="Helical scaffold and wing domains of SecA"/>
    <property type="match status" value="1"/>
</dbReference>
<dbReference type="Gene3D" id="3.90.1440.10">
    <property type="entry name" value="SecA, preprotein cross-linking domain"/>
    <property type="match status" value="1"/>
</dbReference>
<dbReference type="Gene3D" id="3.10.450.50">
    <property type="match status" value="1"/>
</dbReference>
<evidence type="ECO:0000256" key="3">
    <source>
        <dbReference type="ARBA" id="ARBA00007650"/>
    </source>
</evidence>
<evidence type="ECO:0000259" key="19">
    <source>
        <dbReference type="PROSITE" id="PS51192"/>
    </source>
</evidence>
<evidence type="ECO:0000256" key="1">
    <source>
        <dbReference type="ARBA" id="ARBA00001947"/>
    </source>
</evidence>
<comment type="catalytic activity">
    <reaction evidence="15">
        <text>ATP + H2O + cellular proteinSide 1 = ADP + phosphate + cellular proteinSide 2.</text>
        <dbReference type="EC" id="7.4.2.8"/>
    </reaction>
</comment>
<evidence type="ECO:0000256" key="12">
    <source>
        <dbReference type="ARBA" id="ARBA00022967"/>
    </source>
</evidence>
<dbReference type="InterPro" id="IPR000185">
    <property type="entry name" value="SecA"/>
</dbReference>
<dbReference type="SMART" id="SM00957">
    <property type="entry name" value="SecA_DEAD"/>
    <property type="match status" value="1"/>
</dbReference>
<evidence type="ECO:0000313" key="21">
    <source>
        <dbReference type="EMBL" id="GHO54143.1"/>
    </source>
</evidence>
<comment type="subcellular location">
    <subcellularLocation>
        <location evidence="15">Cell membrane</location>
        <topology evidence="15">Peripheral membrane protein</topology>
        <orientation evidence="15">Cytoplasmic side</orientation>
    </subcellularLocation>
    <subcellularLocation>
        <location evidence="15">Cytoplasm</location>
    </subcellularLocation>
    <subcellularLocation>
        <location evidence="2">Membrane</location>
        <topology evidence="2">Peripheral membrane protein</topology>
    </subcellularLocation>
    <text evidence="15">Distribution is 50-50.</text>
</comment>
<accession>A0ABQ3UN67</accession>
<dbReference type="InterPro" id="IPR014001">
    <property type="entry name" value="Helicase_ATP-bd"/>
</dbReference>
<feature type="region of interest" description="Disordered" evidence="18">
    <location>
        <begin position="1077"/>
        <end position="1158"/>
    </location>
</feature>
<keyword evidence="8 15" id="KW-0547">Nucleotide-binding</keyword>
<keyword evidence="17" id="KW-0175">Coiled coil</keyword>
<keyword evidence="9" id="KW-0862">Zinc</keyword>
<dbReference type="InterPro" id="IPR004027">
    <property type="entry name" value="SEC_C_motif"/>
</dbReference>
<dbReference type="Gene3D" id="1.10.3060.10">
    <property type="entry name" value="Helical scaffold and wing domains of SecA"/>
    <property type="match status" value="1"/>
</dbReference>
<feature type="binding site" evidence="15">
    <location>
        <position position="277"/>
    </location>
    <ligand>
        <name>ATP</name>
        <dbReference type="ChEBI" id="CHEBI:30616"/>
    </ligand>
</feature>
<dbReference type="Pfam" id="PF07516">
    <property type="entry name" value="SecA_SW"/>
    <property type="match status" value="1"/>
</dbReference>
<dbReference type="CDD" id="cd17928">
    <property type="entry name" value="DEXDc_SecA"/>
    <property type="match status" value="1"/>
</dbReference>
<dbReference type="InterPro" id="IPR011115">
    <property type="entry name" value="SecA_DEAD"/>
</dbReference>
<dbReference type="InterPro" id="IPR036266">
    <property type="entry name" value="SecA_Wing/Scaffold_sf"/>
</dbReference>
<evidence type="ECO:0000256" key="2">
    <source>
        <dbReference type="ARBA" id="ARBA00004170"/>
    </source>
</evidence>
<keyword evidence="5 15" id="KW-1003">Cell membrane</keyword>
<feature type="domain" description="SecA family profile" evidence="20">
    <location>
        <begin position="1"/>
        <end position="830"/>
    </location>
</feature>
<dbReference type="InterPro" id="IPR020937">
    <property type="entry name" value="SecA_CS"/>
</dbReference>
<name>A0ABQ3UN67_9CHLR</name>
<comment type="similarity">
    <text evidence="3 15 16">Belongs to the SecA family.</text>
</comment>
<evidence type="ECO:0000256" key="10">
    <source>
        <dbReference type="ARBA" id="ARBA00022840"/>
    </source>
</evidence>
<dbReference type="InterPro" id="IPR014018">
    <property type="entry name" value="SecA_motor_DEAD"/>
</dbReference>
<evidence type="ECO:0000256" key="17">
    <source>
        <dbReference type="SAM" id="Coils"/>
    </source>
</evidence>
<dbReference type="Pfam" id="PF01043">
    <property type="entry name" value="SecA_PP_bind"/>
    <property type="match status" value="1"/>
</dbReference>
<evidence type="ECO:0000256" key="15">
    <source>
        <dbReference type="HAMAP-Rule" id="MF_01382"/>
    </source>
</evidence>
<comment type="caution">
    <text evidence="21">The sequence shown here is derived from an EMBL/GenBank/DDBJ whole genome shotgun (WGS) entry which is preliminary data.</text>
</comment>
<evidence type="ECO:0000256" key="18">
    <source>
        <dbReference type="SAM" id="MobiDB-lite"/>
    </source>
</evidence>
<keyword evidence="7" id="KW-0479">Metal-binding</keyword>
<feature type="binding site" evidence="15">
    <location>
        <position position="686"/>
    </location>
    <ligand>
        <name>ATP</name>
        <dbReference type="ChEBI" id="CHEBI:30616"/>
    </ligand>
</feature>
<dbReference type="Gene3D" id="3.40.50.300">
    <property type="entry name" value="P-loop containing nucleotide triphosphate hydrolases"/>
    <property type="match status" value="3"/>
</dbReference>
<feature type="compositionally biased region" description="Polar residues" evidence="18">
    <location>
        <begin position="1098"/>
        <end position="1113"/>
    </location>
</feature>
<dbReference type="InterPro" id="IPR011116">
    <property type="entry name" value="SecA_Wing/Scaffold"/>
</dbReference>
<dbReference type="SUPFAM" id="SSF52540">
    <property type="entry name" value="P-loop containing nucleoside triphosphate hydrolases"/>
    <property type="match status" value="2"/>
</dbReference>
<dbReference type="PRINTS" id="PR00906">
    <property type="entry name" value="SECA"/>
</dbReference>
<dbReference type="InterPro" id="IPR027417">
    <property type="entry name" value="P-loop_NTPase"/>
</dbReference>
<keyword evidence="14 15" id="KW-0472">Membrane</keyword>
<comment type="function">
    <text evidence="15">Part of the Sec protein translocase complex. Interacts with the SecYEG preprotein conducting channel. Has a central role in coupling the hydrolysis of ATP to the transfer of proteins into and across the cell membrane, serving as an ATP-driven molecular motor driving the stepwise translocation of polypeptide chains across the membrane.</text>
</comment>
<dbReference type="Pfam" id="PF07517">
    <property type="entry name" value="SecA_DEAD"/>
    <property type="match status" value="2"/>
</dbReference>
<evidence type="ECO:0000256" key="11">
    <source>
        <dbReference type="ARBA" id="ARBA00022927"/>
    </source>
</evidence>
<evidence type="ECO:0000256" key="7">
    <source>
        <dbReference type="ARBA" id="ARBA00022723"/>
    </source>
</evidence>
<feature type="binding site" evidence="15">
    <location>
        <begin position="295"/>
        <end position="299"/>
    </location>
    <ligand>
        <name>ATP</name>
        <dbReference type="ChEBI" id="CHEBI:30616"/>
    </ligand>
</feature>
<gene>
    <name evidence="15 21" type="primary">secA</name>
    <name evidence="21" type="ORF">KSB_26180</name>
</gene>
<sequence length="1158" mass="132030">MQLLGKILGDPNKKELKVIQPIIDKINALEAEMKELSDEELAAKTVEFRSQLALYLKGGKVLEDELVLLLREALGKAEPWADQLTDEQLHQAISAYRQKLERKRNGEYLLRTRLQDTLSDCFEQGYEKLSPALNELRVSKAMKLADERQERPDEAKDPQQAILQLLQEAEPLLKEVDEDDLKRAFTEFWPHFEETRRKTSDGEEGSNAHLELLLTNILKEIQPELVALRANQMDELVPEMVKRYRNGKTLDDLLPEAFAAVREAGWRTIKMRHYDVQLIGGIVLHQGKIAEMGTGEGKTLVATSPIYLNALTGKGVHLVTVNDYLARRDSEWMGRIYKFLGLTVGVVVNAIDPYTPERNAAYQADITYGTNNEFGFDYLRDNMVTSLDQVMQRELYFAIVDEVDNILIDEARTPLIISGQGQESTDMYAQFARWVPRLKAETDYTIDEKTRSVLMTEEGIEKIEKLAGVTNIYDEENLDLTRYMENALKAEIIFKRDKDYIVKDGEVVIVDEFTGRQMAGRRYSEGLHQAIEAKEGVKVQRENHTLATITFQNYFRLYEKLAGMTGTAMTEAEEFHKIYKLDVVNIPPNKPRVREDMPDYIYRTQEAKFNAVVEEIKECYEREQPVLVGTTSVEISELLSELLKRQGVPHEVLNAKHHEREAHIVAQAGRSSAVTIATNMAGRGTDILLGGNAEGFYDSILRKHVEHVDYIRDMPERNEDERAEKEEAIQEYLANMTEAEKQELLRQKELECEKDRARVRELGGLHIIGTERHESRRIDNQLRGRAGRQGDPGSTRFFLALDDELMRRFAADRVSGLMERAGMGDLPLESKLFSRMIESAQSRVEGYNFDVRKNVVEYDDVIAQQRAVIYSDRRAILEHGDMHERIVKMMEGEVARIVNACIPGNVISEEEELETLFKTLEVWVNIPEDILPENINSVRREQLKSDLTELVLEHYEKRGEELRQQARELGVSQFDPLREFERTYLLQVVDRMWMDHIDALDVMRAGIGLRSLGQRDPLVEFKNESYRMFDELKVAIQHHTVDALLKLIRNDVRLAIDRPAPVRKIPANVRTNADAIAEASGQSKSENGEETRARANGQRKSGQTRAKSASGRSTKSRSNGNSNYNANVNGSASAFAKVGRNDPCPCGSGKKFKKCHGA</sequence>
<evidence type="ECO:0000256" key="9">
    <source>
        <dbReference type="ARBA" id="ARBA00022833"/>
    </source>
</evidence>
<keyword evidence="10 15" id="KW-0067">ATP-binding</keyword>
<comment type="subunit">
    <text evidence="15">Monomer and homodimer. Part of the essential Sec protein translocation apparatus which comprises SecA, SecYEG and auxiliary proteins SecDF. Other proteins may also be involved.</text>
</comment>
<keyword evidence="22" id="KW-1185">Reference proteome</keyword>
<dbReference type="InterPro" id="IPR036670">
    <property type="entry name" value="SecA_X-link_sf"/>
</dbReference>
<dbReference type="NCBIfam" id="NF009538">
    <property type="entry name" value="PRK12904.1"/>
    <property type="match status" value="1"/>
</dbReference>
<dbReference type="SUPFAM" id="SSF81767">
    <property type="entry name" value="Pre-protein crosslinking domain of SecA"/>
    <property type="match status" value="1"/>
</dbReference>
<dbReference type="PANTHER" id="PTHR30612:SF0">
    <property type="entry name" value="CHLOROPLAST PROTEIN-TRANSPORTING ATPASE"/>
    <property type="match status" value="1"/>
</dbReference>
<dbReference type="PROSITE" id="PS51196">
    <property type="entry name" value="SECA_MOTOR_DEAD"/>
    <property type="match status" value="1"/>
</dbReference>
<dbReference type="PROSITE" id="PS01312">
    <property type="entry name" value="SECA"/>
    <property type="match status" value="1"/>
</dbReference>
<keyword evidence="12 15" id="KW-1278">Translocase</keyword>
<keyword evidence="4 15" id="KW-0813">Transport</keyword>
<evidence type="ECO:0000256" key="14">
    <source>
        <dbReference type="ARBA" id="ARBA00023136"/>
    </source>
</evidence>
<dbReference type="CDD" id="cd18803">
    <property type="entry name" value="SF2_C_secA"/>
    <property type="match status" value="1"/>
</dbReference>
<evidence type="ECO:0000256" key="5">
    <source>
        <dbReference type="ARBA" id="ARBA00022475"/>
    </source>
</evidence>
<dbReference type="Pfam" id="PF02810">
    <property type="entry name" value="SEC-C"/>
    <property type="match status" value="1"/>
</dbReference>
<dbReference type="SMART" id="SM00958">
    <property type="entry name" value="SecA_PP_bind"/>
    <property type="match status" value="1"/>
</dbReference>
<dbReference type="RefSeq" id="WP_201370891.1">
    <property type="nucleotide sequence ID" value="NZ_BNJG01000001.1"/>
</dbReference>
<evidence type="ECO:0000256" key="8">
    <source>
        <dbReference type="ARBA" id="ARBA00022741"/>
    </source>
</evidence>